<dbReference type="AlphaFoldDB" id="A0A4S8ZIG7"/>
<dbReference type="InterPro" id="IPR008936">
    <property type="entry name" value="Rho_GTPase_activation_prot"/>
</dbReference>
<gene>
    <name evidence="7" type="ORF">D6D20_02019</name>
</gene>
<dbReference type="Gene3D" id="1.20.1270.60">
    <property type="entry name" value="Arfaptin homology (AH) domain/BAR domain"/>
    <property type="match status" value="1"/>
</dbReference>
<feature type="compositionally biased region" description="Polar residues" evidence="4">
    <location>
        <begin position="498"/>
        <end position="508"/>
    </location>
</feature>
<evidence type="ECO:0000259" key="6">
    <source>
        <dbReference type="PROSITE" id="PS51741"/>
    </source>
</evidence>
<dbReference type="Pfam" id="PF00620">
    <property type="entry name" value="RhoGAP"/>
    <property type="match status" value="1"/>
</dbReference>
<feature type="domain" description="Rho-GAP" evidence="5">
    <location>
        <begin position="529"/>
        <end position="719"/>
    </location>
</feature>
<dbReference type="FunFam" id="1.10.555.10:FF:000041">
    <property type="entry name" value="Rho GTPase activator (Rgd1)"/>
    <property type="match status" value="1"/>
</dbReference>
<dbReference type="InterPro" id="IPR027267">
    <property type="entry name" value="AH/BAR_dom_sf"/>
</dbReference>
<accession>A0A4S8ZIG7</accession>
<feature type="domain" description="F-BAR" evidence="6">
    <location>
        <begin position="91"/>
        <end position="360"/>
    </location>
</feature>
<dbReference type="Gene3D" id="1.10.555.10">
    <property type="entry name" value="Rho GTPase activation protein"/>
    <property type="match status" value="1"/>
</dbReference>
<name>A0A4S8ZIG7_AURPU</name>
<dbReference type="InterPro" id="IPR001060">
    <property type="entry name" value="FCH_dom"/>
</dbReference>
<feature type="coiled-coil region" evidence="3">
    <location>
        <begin position="209"/>
        <end position="236"/>
    </location>
</feature>
<dbReference type="GO" id="GO:0007165">
    <property type="term" value="P:signal transduction"/>
    <property type="evidence" value="ECO:0007669"/>
    <property type="project" value="InterPro"/>
</dbReference>
<dbReference type="Pfam" id="PF00611">
    <property type="entry name" value="FCH"/>
    <property type="match status" value="1"/>
</dbReference>
<comment type="caution">
    <text evidence="7">The sequence shown here is derived from an EMBL/GenBank/DDBJ whole genome shotgun (WGS) entry which is preliminary data.</text>
</comment>
<keyword evidence="2 3" id="KW-0175">Coiled coil</keyword>
<dbReference type="SMART" id="SM00324">
    <property type="entry name" value="RhoGAP"/>
    <property type="match status" value="1"/>
</dbReference>
<dbReference type="PROSITE" id="PS50238">
    <property type="entry name" value="RHOGAP"/>
    <property type="match status" value="1"/>
</dbReference>
<evidence type="ECO:0000259" key="5">
    <source>
        <dbReference type="PROSITE" id="PS50238"/>
    </source>
</evidence>
<sequence length="722" mass="79397">MPSCSARSKPRDLESRRVCQVVHSSVYNNTIHRFPLSHNPRHLCTQTLTMSSDLPRDGDLATNGDANGTLHDTPTIATATEPASTAVPVSKDVENVMYSDIGINTLLNRLKQSIASSRDFSDFLKKRGAVEEDHAKGLRRLVKQTSDNIHSKESRQGSYVVRLDEAMRLHDRIADNGMQFSLALHQMHEDLNELSLNMEKGRKHWKHEGLNAEKRATDAEAAMEKAKAKYDGLAEDYDRARTGDAKSSRRIGLKGMKSAPQHEEDLLRKLQVADSDYQAKVQAAKSQREELIRASRPQAVKALQELINECDSGLALQLQKFASFNEKLLLGNGIAVSPLPASDPSALVQHSLRDIVLDIDNKTDFDNYVTGHVSKIPVRTSDIKYEQHPTLRPKQQTPVPASRQPSTTVSGPALPETPLSTVSTQQSTYPTVAPPPAATQSPTQPFYGNPGNPPYPTDPPQQYNSAPYPTSSGAPRGFSASTQSNSAPYSPATPASMGVQQSFSSQPRPISPAPTATALPPPLKPVFGVNLDDLYARDQTAVPMIVYQCMQAVDLFGLDVEGIYRLSGTASHVQQIKALFDHDSSLVDFRNPAAFYHDVNSVAGLLKQFFRELPDPLLTRRSYNGFINAARIDDDTSRRDAVHSVINELPDPNYATLRAVVLHLNRVQEHYAKNRMSTSNLAICFAPSLMGSHTGPQIADASLQARVLDTILTNTFQIFDED</sequence>
<evidence type="ECO:0000256" key="4">
    <source>
        <dbReference type="SAM" id="MobiDB-lite"/>
    </source>
</evidence>
<dbReference type="SMART" id="SM00055">
    <property type="entry name" value="FCH"/>
    <property type="match status" value="1"/>
</dbReference>
<dbReference type="SUPFAM" id="SSF48350">
    <property type="entry name" value="GTPase activation domain, GAP"/>
    <property type="match status" value="1"/>
</dbReference>
<feature type="compositionally biased region" description="Polar residues" evidence="4">
    <location>
        <begin position="465"/>
        <end position="488"/>
    </location>
</feature>
<dbReference type="EMBL" id="QZAN01000012">
    <property type="protein sequence ID" value="THW65659.1"/>
    <property type="molecule type" value="Genomic_DNA"/>
</dbReference>
<organism evidence="7 8">
    <name type="scientific">Aureobasidium pullulans</name>
    <name type="common">Black yeast</name>
    <name type="synonym">Pullularia pullulans</name>
    <dbReference type="NCBI Taxonomy" id="5580"/>
    <lineage>
        <taxon>Eukaryota</taxon>
        <taxon>Fungi</taxon>
        <taxon>Dikarya</taxon>
        <taxon>Ascomycota</taxon>
        <taxon>Pezizomycotina</taxon>
        <taxon>Dothideomycetes</taxon>
        <taxon>Dothideomycetidae</taxon>
        <taxon>Dothideales</taxon>
        <taxon>Saccotheciaceae</taxon>
        <taxon>Aureobasidium</taxon>
    </lineage>
</organism>
<proteinExistence type="predicted"/>
<dbReference type="PROSITE" id="PS51741">
    <property type="entry name" value="F_BAR"/>
    <property type="match status" value="1"/>
</dbReference>
<keyword evidence="1" id="KW-0343">GTPase activation</keyword>
<dbReference type="GO" id="GO:0005938">
    <property type="term" value="C:cell cortex"/>
    <property type="evidence" value="ECO:0007669"/>
    <property type="project" value="UniProtKB-ARBA"/>
</dbReference>
<dbReference type="InterPro" id="IPR050729">
    <property type="entry name" value="Rho-GAP"/>
</dbReference>
<feature type="compositionally biased region" description="Low complexity" evidence="4">
    <location>
        <begin position="438"/>
        <end position="450"/>
    </location>
</feature>
<dbReference type="GO" id="GO:0005096">
    <property type="term" value="F:GTPase activator activity"/>
    <property type="evidence" value="ECO:0007669"/>
    <property type="project" value="UniProtKB-KW"/>
</dbReference>
<dbReference type="PANTHER" id="PTHR23176:SF136">
    <property type="entry name" value="RHO GTPASE ACTIVATOR (RGD1)"/>
    <property type="match status" value="1"/>
</dbReference>
<evidence type="ECO:0000256" key="1">
    <source>
        <dbReference type="ARBA" id="ARBA00022468"/>
    </source>
</evidence>
<dbReference type="FunFam" id="1.20.1270.60:FF:000063">
    <property type="entry name" value="Rho GTPase activator"/>
    <property type="match status" value="1"/>
</dbReference>
<feature type="region of interest" description="Disordered" evidence="4">
    <location>
        <begin position="380"/>
        <end position="517"/>
    </location>
</feature>
<protein>
    <submittedName>
        <fullName evidence="7">RhoGAP-domain-containing protein</fullName>
    </submittedName>
</protein>
<dbReference type="SUPFAM" id="SSF103657">
    <property type="entry name" value="BAR/IMD domain-like"/>
    <property type="match status" value="1"/>
</dbReference>
<dbReference type="InterPro" id="IPR031160">
    <property type="entry name" value="F_BAR_dom"/>
</dbReference>
<evidence type="ECO:0000313" key="7">
    <source>
        <dbReference type="EMBL" id="THW65659.1"/>
    </source>
</evidence>
<dbReference type="PANTHER" id="PTHR23176">
    <property type="entry name" value="RHO/RAC/CDC GTPASE-ACTIVATING PROTEIN"/>
    <property type="match status" value="1"/>
</dbReference>
<evidence type="ECO:0000313" key="8">
    <source>
        <dbReference type="Proteomes" id="UP000310421"/>
    </source>
</evidence>
<dbReference type="Proteomes" id="UP000310421">
    <property type="component" value="Unassembled WGS sequence"/>
</dbReference>
<feature type="region of interest" description="Disordered" evidence="4">
    <location>
        <begin position="55"/>
        <end position="79"/>
    </location>
</feature>
<reference evidence="7 8" key="1">
    <citation type="submission" date="2018-10" db="EMBL/GenBank/DDBJ databases">
        <title>Fifty Aureobasidium pullulans genomes reveal a recombining polyextremotolerant generalist.</title>
        <authorList>
            <person name="Gostincar C."/>
            <person name="Turk M."/>
            <person name="Zajc J."/>
            <person name="Gunde-Cimerman N."/>
        </authorList>
    </citation>
    <scope>NUCLEOTIDE SEQUENCE [LARGE SCALE GENOMIC DNA]</scope>
    <source>
        <strain evidence="7 8">EXF-10751</strain>
    </source>
</reference>
<feature type="compositionally biased region" description="Polar residues" evidence="4">
    <location>
        <begin position="393"/>
        <end position="410"/>
    </location>
</feature>
<evidence type="ECO:0000256" key="2">
    <source>
        <dbReference type="PROSITE-ProRule" id="PRU01077"/>
    </source>
</evidence>
<evidence type="ECO:0000256" key="3">
    <source>
        <dbReference type="SAM" id="Coils"/>
    </source>
</evidence>
<dbReference type="InterPro" id="IPR000198">
    <property type="entry name" value="RhoGAP_dom"/>
</dbReference>
<dbReference type="CDD" id="cd07652">
    <property type="entry name" value="F-BAR_Rgd1"/>
    <property type="match status" value="1"/>
</dbReference>
<feature type="compositionally biased region" description="Polar residues" evidence="4">
    <location>
        <begin position="64"/>
        <end position="79"/>
    </location>
</feature>
<feature type="compositionally biased region" description="Polar residues" evidence="4">
    <location>
        <begin position="418"/>
        <end position="429"/>
    </location>
</feature>